<comment type="subcellular location">
    <subcellularLocation>
        <location evidence="1">Nucleus</location>
    </subcellularLocation>
</comment>
<dbReference type="InterPro" id="IPR001471">
    <property type="entry name" value="AP2/ERF_dom"/>
</dbReference>
<comment type="caution">
    <text evidence="8">The sequence shown here is derived from an EMBL/GenBank/DDBJ whole genome shotgun (WGS) entry which is preliminary data.</text>
</comment>
<keyword evidence="5" id="KW-0539">Nucleus</keyword>
<evidence type="ECO:0000313" key="9">
    <source>
        <dbReference type="Proteomes" id="UP000734854"/>
    </source>
</evidence>
<keyword evidence="2" id="KW-0805">Transcription regulation</keyword>
<dbReference type="Pfam" id="PF00847">
    <property type="entry name" value="AP2"/>
    <property type="match status" value="1"/>
</dbReference>
<evidence type="ECO:0000256" key="2">
    <source>
        <dbReference type="ARBA" id="ARBA00023015"/>
    </source>
</evidence>
<sequence>MTALQHLLGKQQDKMGKRRTKRQQQLLRSDSRSLIESKRLARRIRVIFDDPDATESSGDEDMSYSFRKRRAIHEFPVPPVLPAVFFRPSSQESSERNRRISNRLRRPKLKPLGSVTSSSTASSTRFKGVRQRPWGKWAAEIRDPIRGARRWLGTYDTAEAAAAAYAAAALRFQAEKKNLARITSSDTTSASSSTRSVAIGTQTPPSPSSVLDCRSTPAMTSAVEEQSIAELYVEQSLSLSLVDTGLTFEPDLFLVDQIEQELLPNEFLGFEDIPIDEEIDGADFPCIEILNQWMDFDF</sequence>
<dbReference type="GO" id="GO:0003700">
    <property type="term" value="F:DNA-binding transcription factor activity"/>
    <property type="evidence" value="ECO:0007669"/>
    <property type="project" value="InterPro"/>
</dbReference>
<feature type="domain" description="AP2/ERF" evidence="7">
    <location>
        <begin position="125"/>
        <end position="186"/>
    </location>
</feature>
<accession>A0A8J5G8G2</accession>
<protein>
    <recommendedName>
        <fullName evidence="7">AP2/ERF domain-containing protein</fullName>
    </recommendedName>
</protein>
<keyword evidence="4" id="KW-0804">Transcription</keyword>
<dbReference type="OrthoDB" id="1917565at2759"/>
<dbReference type="PANTHER" id="PTHR31194:SF202">
    <property type="entry name" value="ETHYLENE-RESPONSIVE TRANSCRIPTION FACTOR ERF070"/>
    <property type="match status" value="1"/>
</dbReference>
<dbReference type="GO" id="GO:0003677">
    <property type="term" value="F:DNA binding"/>
    <property type="evidence" value="ECO:0007669"/>
    <property type="project" value="UniProtKB-KW"/>
</dbReference>
<feature type="compositionally biased region" description="Low complexity" evidence="6">
    <location>
        <begin position="114"/>
        <end position="124"/>
    </location>
</feature>
<evidence type="ECO:0000256" key="5">
    <source>
        <dbReference type="ARBA" id="ARBA00023242"/>
    </source>
</evidence>
<feature type="region of interest" description="Disordered" evidence="6">
    <location>
        <begin position="91"/>
        <end position="126"/>
    </location>
</feature>
<feature type="compositionally biased region" description="Low complexity" evidence="6">
    <location>
        <begin position="183"/>
        <end position="196"/>
    </location>
</feature>
<dbReference type="InterPro" id="IPR050913">
    <property type="entry name" value="AP2/ERF_ERF"/>
</dbReference>
<dbReference type="CDD" id="cd00018">
    <property type="entry name" value="AP2"/>
    <property type="match status" value="1"/>
</dbReference>
<dbReference type="Proteomes" id="UP000734854">
    <property type="component" value="Unassembled WGS sequence"/>
</dbReference>
<dbReference type="PANTHER" id="PTHR31194">
    <property type="entry name" value="SHN SHINE , DNA BINDING / TRANSCRIPTION FACTOR"/>
    <property type="match status" value="1"/>
</dbReference>
<evidence type="ECO:0000313" key="8">
    <source>
        <dbReference type="EMBL" id="KAG6500369.1"/>
    </source>
</evidence>
<dbReference type="SMART" id="SM00380">
    <property type="entry name" value="AP2"/>
    <property type="match status" value="1"/>
</dbReference>
<dbReference type="GO" id="GO:0005634">
    <property type="term" value="C:nucleus"/>
    <property type="evidence" value="ECO:0007669"/>
    <property type="project" value="UniProtKB-SubCell"/>
</dbReference>
<evidence type="ECO:0000256" key="3">
    <source>
        <dbReference type="ARBA" id="ARBA00023125"/>
    </source>
</evidence>
<keyword evidence="9" id="KW-1185">Reference proteome</keyword>
<reference evidence="8 9" key="1">
    <citation type="submission" date="2020-08" db="EMBL/GenBank/DDBJ databases">
        <title>Plant Genome Project.</title>
        <authorList>
            <person name="Zhang R.-G."/>
        </authorList>
    </citation>
    <scope>NUCLEOTIDE SEQUENCE [LARGE SCALE GENOMIC DNA]</scope>
    <source>
        <tissue evidence="8">Rhizome</tissue>
    </source>
</reference>
<feature type="region of interest" description="Disordered" evidence="6">
    <location>
        <begin position="1"/>
        <end position="30"/>
    </location>
</feature>
<name>A0A8J5G8G2_ZINOF</name>
<dbReference type="PROSITE" id="PS51032">
    <property type="entry name" value="AP2_ERF"/>
    <property type="match status" value="1"/>
</dbReference>
<keyword evidence="3" id="KW-0238">DNA-binding</keyword>
<gene>
    <name evidence="8" type="ORF">ZIOFF_040214</name>
</gene>
<evidence type="ECO:0000256" key="1">
    <source>
        <dbReference type="ARBA" id="ARBA00004123"/>
    </source>
</evidence>
<proteinExistence type="predicted"/>
<organism evidence="8 9">
    <name type="scientific">Zingiber officinale</name>
    <name type="common">Ginger</name>
    <name type="synonym">Amomum zingiber</name>
    <dbReference type="NCBI Taxonomy" id="94328"/>
    <lineage>
        <taxon>Eukaryota</taxon>
        <taxon>Viridiplantae</taxon>
        <taxon>Streptophyta</taxon>
        <taxon>Embryophyta</taxon>
        <taxon>Tracheophyta</taxon>
        <taxon>Spermatophyta</taxon>
        <taxon>Magnoliopsida</taxon>
        <taxon>Liliopsida</taxon>
        <taxon>Zingiberales</taxon>
        <taxon>Zingiberaceae</taxon>
        <taxon>Zingiber</taxon>
    </lineage>
</organism>
<evidence type="ECO:0000256" key="6">
    <source>
        <dbReference type="SAM" id="MobiDB-lite"/>
    </source>
</evidence>
<evidence type="ECO:0000259" key="7">
    <source>
        <dbReference type="PROSITE" id="PS51032"/>
    </source>
</evidence>
<dbReference type="EMBL" id="JACMSC010000011">
    <property type="protein sequence ID" value="KAG6500369.1"/>
    <property type="molecule type" value="Genomic_DNA"/>
</dbReference>
<evidence type="ECO:0000256" key="4">
    <source>
        <dbReference type="ARBA" id="ARBA00023163"/>
    </source>
</evidence>
<dbReference type="AlphaFoldDB" id="A0A8J5G8G2"/>
<feature type="compositionally biased region" description="Basic residues" evidence="6">
    <location>
        <begin position="99"/>
        <end position="109"/>
    </location>
</feature>
<feature type="region of interest" description="Disordered" evidence="6">
    <location>
        <begin position="181"/>
        <end position="212"/>
    </location>
</feature>